<dbReference type="Gene3D" id="3.30.1320.10">
    <property type="match status" value="1"/>
</dbReference>
<feature type="region of interest" description="Disordered" evidence="4">
    <location>
        <begin position="131"/>
        <end position="159"/>
    </location>
</feature>
<feature type="compositionally biased region" description="Acidic residues" evidence="4">
    <location>
        <begin position="144"/>
        <end position="159"/>
    </location>
</feature>
<dbReference type="AlphaFoldDB" id="A0AAW9HK79"/>
<sequence length="159" mass="17189">MAVKIRLKRMGKIRAAQYRIVVADSRVKRDGKVIEEIGYYDPNTQPSTIRIDSDRAQYWLGVGAQPTEAVLAQLKVTGDWQKFKGYKDGQEGRLRVPETVNAEEARAAAVKKVQDDAEKRRAAAAEAKAKAEAEAAAAAAAEAGEAEAGDATEAETEEA</sequence>
<name>A0AAW9HK79_9ACTO</name>
<keyword evidence="7" id="KW-1185">Reference proteome</keyword>
<dbReference type="PROSITE" id="PS00732">
    <property type="entry name" value="RIBOSOMAL_S16"/>
    <property type="match status" value="1"/>
</dbReference>
<dbReference type="GO" id="GO:0015935">
    <property type="term" value="C:small ribosomal subunit"/>
    <property type="evidence" value="ECO:0007669"/>
    <property type="project" value="TreeGrafter"/>
</dbReference>
<evidence type="ECO:0000313" key="7">
    <source>
        <dbReference type="Proteomes" id="UP001284901"/>
    </source>
</evidence>
<comment type="caution">
    <text evidence="5">The sequence shown here is derived from an EMBL/GenBank/DDBJ whole genome shotgun (WGS) entry which is preliminary data.</text>
</comment>
<organism evidence="5 8">
    <name type="scientific">Actinotignum timonense</name>
    <dbReference type="NCBI Taxonomy" id="1870995"/>
    <lineage>
        <taxon>Bacteria</taxon>
        <taxon>Bacillati</taxon>
        <taxon>Actinomycetota</taxon>
        <taxon>Actinomycetes</taxon>
        <taxon>Actinomycetales</taxon>
        <taxon>Actinomycetaceae</taxon>
        <taxon>Actinotignum</taxon>
    </lineage>
</organism>
<feature type="compositionally biased region" description="Low complexity" evidence="4">
    <location>
        <begin position="134"/>
        <end position="143"/>
    </location>
</feature>
<dbReference type="Pfam" id="PF00886">
    <property type="entry name" value="Ribosomal_S16"/>
    <property type="match status" value="1"/>
</dbReference>
<gene>
    <name evidence="3 5" type="primary">rpsP</name>
    <name evidence="5" type="ORF">R6G74_00660</name>
    <name evidence="6" type="ORF">R6P33_01605</name>
</gene>
<dbReference type="PANTHER" id="PTHR12919:SF20">
    <property type="entry name" value="SMALL RIBOSOMAL SUBUNIT PROTEIN BS16M"/>
    <property type="match status" value="1"/>
</dbReference>
<dbReference type="EMBL" id="JAWNFV010000001">
    <property type="protein sequence ID" value="MDY5139831.1"/>
    <property type="molecule type" value="Genomic_DNA"/>
</dbReference>
<dbReference type="GO" id="GO:0006412">
    <property type="term" value="P:translation"/>
    <property type="evidence" value="ECO:0007669"/>
    <property type="project" value="UniProtKB-UniRule"/>
</dbReference>
<keyword evidence="1 3" id="KW-0689">Ribosomal protein</keyword>
<dbReference type="InterPro" id="IPR020592">
    <property type="entry name" value="Ribosomal_bS16_CS"/>
</dbReference>
<dbReference type="SUPFAM" id="SSF54565">
    <property type="entry name" value="Ribosomal protein S16"/>
    <property type="match status" value="1"/>
</dbReference>
<accession>A0AAW9HK79</accession>
<dbReference type="NCBIfam" id="NF011093">
    <property type="entry name" value="PRK14520.1"/>
    <property type="match status" value="1"/>
</dbReference>
<dbReference type="NCBIfam" id="TIGR00002">
    <property type="entry name" value="S16"/>
    <property type="match status" value="1"/>
</dbReference>
<dbReference type="InterPro" id="IPR023803">
    <property type="entry name" value="Ribosomal_bS16_dom_sf"/>
</dbReference>
<evidence type="ECO:0000256" key="4">
    <source>
        <dbReference type="SAM" id="MobiDB-lite"/>
    </source>
</evidence>
<evidence type="ECO:0000313" key="8">
    <source>
        <dbReference type="Proteomes" id="UP001288320"/>
    </source>
</evidence>
<dbReference type="GO" id="GO:0003735">
    <property type="term" value="F:structural constituent of ribosome"/>
    <property type="evidence" value="ECO:0007669"/>
    <property type="project" value="InterPro"/>
</dbReference>
<dbReference type="HAMAP" id="MF_00385">
    <property type="entry name" value="Ribosomal_bS16"/>
    <property type="match status" value="1"/>
</dbReference>
<reference evidence="5 7" key="1">
    <citation type="submission" date="2023-10" db="EMBL/GenBank/DDBJ databases">
        <title>Whole Genome based description of the genera Actinobaculum and Actinotignum reveals a complex phylogenetic relationship within the species included in the genus Actinotignum.</title>
        <authorList>
            <person name="Jensen C.S."/>
            <person name="Dargis R."/>
            <person name="Kemp M."/>
            <person name="Christensen J.J."/>
        </authorList>
    </citation>
    <scope>NUCLEOTIDE SEQUENCE</scope>
    <source>
        <strain evidence="6 7">SLA_B089</strain>
        <strain evidence="5">SLA_B245</strain>
    </source>
</reference>
<dbReference type="PANTHER" id="PTHR12919">
    <property type="entry name" value="30S RIBOSOMAL PROTEIN S16"/>
    <property type="match status" value="1"/>
</dbReference>
<dbReference type="EMBL" id="JAWNFY010000003">
    <property type="protein sequence ID" value="MDY5145718.1"/>
    <property type="molecule type" value="Genomic_DNA"/>
</dbReference>
<comment type="similarity">
    <text evidence="3">Belongs to the bacterial ribosomal protein bS16 family.</text>
</comment>
<dbReference type="GO" id="GO:0005737">
    <property type="term" value="C:cytoplasm"/>
    <property type="evidence" value="ECO:0007669"/>
    <property type="project" value="UniProtKB-ARBA"/>
</dbReference>
<evidence type="ECO:0000256" key="1">
    <source>
        <dbReference type="ARBA" id="ARBA00022980"/>
    </source>
</evidence>
<evidence type="ECO:0000256" key="3">
    <source>
        <dbReference type="HAMAP-Rule" id="MF_00385"/>
    </source>
</evidence>
<proteinExistence type="inferred from homology"/>
<protein>
    <recommendedName>
        <fullName evidence="3">Small ribosomal subunit protein bS16</fullName>
    </recommendedName>
</protein>
<dbReference type="GeneID" id="92813896"/>
<evidence type="ECO:0000313" key="6">
    <source>
        <dbReference type="EMBL" id="MDY5145718.1"/>
    </source>
</evidence>
<evidence type="ECO:0000313" key="5">
    <source>
        <dbReference type="EMBL" id="MDY5139831.1"/>
    </source>
</evidence>
<dbReference type="RefSeq" id="WP_026428524.1">
    <property type="nucleotide sequence ID" value="NZ_CAUPFC010000001.1"/>
</dbReference>
<dbReference type="Proteomes" id="UP001288320">
    <property type="component" value="Unassembled WGS sequence"/>
</dbReference>
<dbReference type="InterPro" id="IPR000307">
    <property type="entry name" value="Ribosomal_bS16"/>
</dbReference>
<dbReference type="Proteomes" id="UP001284901">
    <property type="component" value="Unassembled WGS sequence"/>
</dbReference>
<keyword evidence="2 3" id="KW-0687">Ribonucleoprotein</keyword>
<evidence type="ECO:0000256" key="2">
    <source>
        <dbReference type="ARBA" id="ARBA00023274"/>
    </source>
</evidence>